<feature type="transmembrane region" description="Helical" evidence="2">
    <location>
        <begin position="270"/>
        <end position="289"/>
    </location>
</feature>
<feature type="transmembrane region" description="Helical" evidence="2">
    <location>
        <begin position="176"/>
        <end position="192"/>
    </location>
</feature>
<feature type="transmembrane region" description="Helical" evidence="2">
    <location>
        <begin position="295"/>
        <end position="312"/>
    </location>
</feature>
<protein>
    <recommendedName>
        <fullName evidence="5">DoxX family protein</fullName>
    </recommendedName>
</protein>
<feature type="transmembrane region" description="Helical" evidence="2">
    <location>
        <begin position="52"/>
        <end position="75"/>
    </location>
</feature>
<feature type="transmembrane region" description="Helical" evidence="2">
    <location>
        <begin position="126"/>
        <end position="145"/>
    </location>
</feature>
<keyword evidence="2" id="KW-0472">Membrane</keyword>
<feature type="transmembrane region" description="Helical" evidence="2">
    <location>
        <begin position="245"/>
        <end position="263"/>
    </location>
</feature>
<feature type="transmembrane region" description="Helical" evidence="2">
    <location>
        <begin position="359"/>
        <end position="378"/>
    </location>
</feature>
<keyword evidence="4" id="KW-1185">Reference proteome</keyword>
<evidence type="ECO:0000313" key="3">
    <source>
        <dbReference type="EMBL" id="TBO31406.1"/>
    </source>
</evidence>
<sequence>MKLTHWIHLPLGLLLALGLAPDEAQAHVKWFSKIVDCMSAPLDPWPVLLKPLFLALWLLTTVVLGWVFYAERLLLPLFRRMHVWMAPRKPAGQRHMATLLRLGVAVYFASLMSGLGPRHAMLTPELILATPWIPACQSLIMVSVLWRRTSPLAALGILALYAVGMTQAGWFHMLDYLYFVGVAIFLLIDALVPGRHRHMAYTALRVAASFSLVWVSVEKWLYPAWTYDLLQGDLQALRFGLPPDLVVMAGGFVEFTLAFLLLFGRVSAQAAAAVFLLLMAAAIPVAGTIDAIGHAPLLIVLLMFCLSQNRLGYRGHRARHGHDLRHVLTFVIAVPGVMGLYKLAHQLAYPATPAVPEGSWLVACLCASLLLVHLLRTAPDWWPSRLRTLRLRSRLSGRDGGRVGSGSPTLSDEVRQA</sequence>
<name>A0A4Q9H496_9BURK</name>
<dbReference type="OrthoDB" id="517560at2"/>
<feature type="transmembrane region" description="Helical" evidence="2">
    <location>
        <begin position="324"/>
        <end position="344"/>
    </location>
</feature>
<comment type="caution">
    <text evidence="3">The sequence shown here is derived from an EMBL/GenBank/DDBJ whole genome shotgun (WGS) entry which is preliminary data.</text>
</comment>
<evidence type="ECO:0000256" key="2">
    <source>
        <dbReference type="SAM" id="Phobius"/>
    </source>
</evidence>
<keyword evidence="2" id="KW-1133">Transmembrane helix</keyword>
<keyword evidence="2" id="KW-0812">Transmembrane</keyword>
<dbReference type="Proteomes" id="UP000292120">
    <property type="component" value="Unassembled WGS sequence"/>
</dbReference>
<feature type="transmembrane region" description="Helical" evidence="2">
    <location>
        <begin position="152"/>
        <end position="170"/>
    </location>
</feature>
<evidence type="ECO:0008006" key="5">
    <source>
        <dbReference type="Google" id="ProtNLM"/>
    </source>
</evidence>
<dbReference type="RefSeq" id="WP_130967860.1">
    <property type="nucleotide sequence ID" value="NZ_SIXI01000003.1"/>
</dbReference>
<feature type="region of interest" description="Disordered" evidence="1">
    <location>
        <begin position="397"/>
        <end position="417"/>
    </location>
</feature>
<evidence type="ECO:0000256" key="1">
    <source>
        <dbReference type="SAM" id="MobiDB-lite"/>
    </source>
</evidence>
<evidence type="ECO:0000313" key="4">
    <source>
        <dbReference type="Proteomes" id="UP000292120"/>
    </source>
</evidence>
<organism evidence="3 4">
    <name type="scientific">Aquabacterium lacunae</name>
    <dbReference type="NCBI Taxonomy" id="2528630"/>
    <lineage>
        <taxon>Bacteria</taxon>
        <taxon>Pseudomonadati</taxon>
        <taxon>Pseudomonadota</taxon>
        <taxon>Betaproteobacteria</taxon>
        <taxon>Burkholderiales</taxon>
        <taxon>Aquabacterium</taxon>
    </lineage>
</organism>
<proteinExistence type="predicted"/>
<reference evidence="3 4" key="1">
    <citation type="submission" date="2019-02" db="EMBL/GenBank/DDBJ databases">
        <title>Aquabacterium sp. strain KMB7.</title>
        <authorList>
            <person name="Chen W.-M."/>
        </authorList>
    </citation>
    <scope>NUCLEOTIDE SEQUENCE [LARGE SCALE GENOMIC DNA]</scope>
    <source>
        <strain evidence="3 4">KMB7</strain>
    </source>
</reference>
<dbReference type="EMBL" id="SIXI01000003">
    <property type="protein sequence ID" value="TBO31406.1"/>
    <property type="molecule type" value="Genomic_DNA"/>
</dbReference>
<feature type="transmembrane region" description="Helical" evidence="2">
    <location>
        <begin position="96"/>
        <end position="114"/>
    </location>
</feature>
<dbReference type="AlphaFoldDB" id="A0A4Q9H496"/>
<feature type="transmembrane region" description="Helical" evidence="2">
    <location>
        <begin position="204"/>
        <end position="225"/>
    </location>
</feature>
<gene>
    <name evidence="3" type="ORF">EYS42_09230</name>
</gene>
<accession>A0A4Q9H496</accession>